<dbReference type="GO" id="GO:0006139">
    <property type="term" value="P:nucleobase-containing compound metabolic process"/>
    <property type="evidence" value="ECO:0007669"/>
    <property type="project" value="InterPro"/>
</dbReference>
<dbReference type="AlphaFoldDB" id="A0A210QLZ5"/>
<sequence>MAETTFAGLPVFPAARIEQFRAMEPAIFHEKELVLDTARCRQLVHQLKRELMLGIAGEGIHMGGDGPLTLFQIGTFHGKVYIFDTLVNVELFDKGGLRFLLESEDILKVTHSSCQLSAALFYQFAVRLRNVFDTQIGHLLIEEDNGRRLPNRLSLSEACQSYSENAHPYDWRADVKEMWMSRIGDYWSQRPLTDEMVEYAAGDVMAIIPDVFRNQMEYIERRSLKKKFKMLVEEEILSEINQVMKQLRGERIEKAVRQVLREVNEKYEESTDIFKILGGDEFHALMLIPYEDAETVSSKIVKFKTRIVEKELEEIENDLRLKQDMIRSRPLLDLDLQSYEVHPDAQIRVRAKDIRKELHETILSSIGRRYSGLASPHIMSETERQALRTLRPKSEFDSAIDGIVLAMHWLVIDFDLEQALFNIKYGNPEYRITEDFVERVQDYVLIDSNVSDGLKQKSKMLLKVLEKNGDKIEKQQTPDRKVTFSEDTGF</sequence>
<dbReference type="PANTHER" id="PTHR46814">
    <property type="entry name" value="EGALITARIAN, ISOFORM B"/>
    <property type="match status" value="1"/>
</dbReference>
<dbReference type="InterPro" id="IPR002562">
    <property type="entry name" value="3'-5'_exonuclease_dom"/>
</dbReference>
<protein>
    <submittedName>
        <fullName evidence="2">Exonuclease 3'-5' domain-containing protein 1</fullName>
    </submittedName>
</protein>
<name>A0A210QLZ5_MIZYE</name>
<dbReference type="Pfam" id="PF01612">
    <property type="entry name" value="DNA_pol_A_exo1"/>
    <property type="match status" value="1"/>
</dbReference>
<dbReference type="SUPFAM" id="SSF53098">
    <property type="entry name" value="Ribonuclease H-like"/>
    <property type="match status" value="1"/>
</dbReference>
<organism evidence="2 3">
    <name type="scientific">Mizuhopecten yessoensis</name>
    <name type="common">Japanese scallop</name>
    <name type="synonym">Patinopecten yessoensis</name>
    <dbReference type="NCBI Taxonomy" id="6573"/>
    <lineage>
        <taxon>Eukaryota</taxon>
        <taxon>Metazoa</taxon>
        <taxon>Spiralia</taxon>
        <taxon>Lophotrochozoa</taxon>
        <taxon>Mollusca</taxon>
        <taxon>Bivalvia</taxon>
        <taxon>Autobranchia</taxon>
        <taxon>Pteriomorphia</taxon>
        <taxon>Pectinida</taxon>
        <taxon>Pectinoidea</taxon>
        <taxon>Pectinidae</taxon>
        <taxon>Mizuhopecten</taxon>
    </lineage>
</organism>
<dbReference type="InterPro" id="IPR036397">
    <property type="entry name" value="RNaseH_sf"/>
</dbReference>
<accession>A0A210QLZ5</accession>
<keyword evidence="2" id="KW-0378">Hydrolase</keyword>
<dbReference type="SMART" id="SM00474">
    <property type="entry name" value="35EXOc"/>
    <property type="match status" value="1"/>
</dbReference>
<gene>
    <name evidence="2" type="ORF">KP79_PYT22519</name>
</gene>
<proteinExistence type="predicted"/>
<dbReference type="OrthoDB" id="26838at2759"/>
<evidence type="ECO:0000313" key="3">
    <source>
        <dbReference type="Proteomes" id="UP000242188"/>
    </source>
</evidence>
<dbReference type="PANTHER" id="PTHR46814:SF1">
    <property type="entry name" value="EGALITARIAN, ISOFORM B"/>
    <property type="match status" value="1"/>
</dbReference>
<keyword evidence="2" id="KW-0269">Exonuclease</keyword>
<dbReference type="GO" id="GO:0008408">
    <property type="term" value="F:3'-5' exonuclease activity"/>
    <property type="evidence" value="ECO:0007669"/>
    <property type="project" value="InterPro"/>
</dbReference>
<reference evidence="2 3" key="1">
    <citation type="journal article" date="2017" name="Nat. Ecol. Evol.">
        <title>Scallop genome provides insights into evolution of bilaterian karyotype and development.</title>
        <authorList>
            <person name="Wang S."/>
            <person name="Zhang J."/>
            <person name="Jiao W."/>
            <person name="Li J."/>
            <person name="Xun X."/>
            <person name="Sun Y."/>
            <person name="Guo X."/>
            <person name="Huan P."/>
            <person name="Dong B."/>
            <person name="Zhang L."/>
            <person name="Hu X."/>
            <person name="Sun X."/>
            <person name="Wang J."/>
            <person name="Zhao C."/>
            <person name="Wang Y."/>
            <person name="Wang D."/>
            <person name="Huang X."/>
            <person name="Wang R."/>
            <person name="Lv J."/>
            <person name="Li Y."/>
            <person name="Zhang Z."/>
            <person name="Liu B."/>
            <person name="Lu W."/>
            <person name="Hui Y."/>
            <person name="Liang J."/>
            <person name="Zhou Z."/>
            <person name="Hou R."/>
            <person name="Li X."/>
            <person name="Liu Y."/>
            <person name="Li H."/>
            <person name="Ning X."/>
            <person name="Lin Y."/>
            <person name="Zhao L."/>
            <person name="Xing Q."/>
            <person name="Dou J."/>
            <person name="Li Y."/>
            <person name="Mao J."/>
            <person name="Guo H."/>
            <person name="Dou H."/>
            <person name="Li T."/>
            <person name="Mu C."/>
            <person name="Jiang W."/>
            <person name="Fu Q."/>
            <person name="Fu X."/>
            <person name="Miao Y."/>
            <person name="Liu J."/>
            <person name="Yu Q."/>
            <person name="Li R."/>
            <person name="Liao H."/>
            <person name="Li X."/>
            <person name="Kong Y."/>
            <person name="Jiang Z."/>
            <person name="Chourrout D."/>
            <person name="Li R."/>
            <person name="Bao Z."/>
        </authorList>
    </citation>
    <scope>NUCLEOTIDE SEQUENCE [LARGE SCALE GENOMIC DNA]</scope>
    <source>
        <strain evidence="2 3">PY_sf001</strain>
    </source>
</reference>
<evidence type="ECO:0000259" key="1">
    <source>
        <dbReference type="SMART" id="SM00474"/>
    </source>
</evidence>
<evidence type="ECO:0000313" key="2">
    <source>
        <dbReference type="EMBL" id="OWF49764.1"/>
    </source>
</evidence>
<dbReference type="Gene3D" id="3.30.420.10">
    <property type="entry name" value="Ribonuclease H-like superfamily/Ribonuclease H"/>
    <property type="match status" value="1"/>
</dbReference>
<dbReference type="Proteomes" id="UP000242188">
    <property type="component" value="Unassembled WGS sequence"/>
</dbReference>
<dbReference type="InterPro" id="IPR012337">
    <property type="entry name" value="RNaseH-like_sf"/>
</dbReference>
<keyword evidence="3" id="KW-1185">Reference proteome</keyword>
<dbReference type="EMBL" id="NEDP02002959">
    <property type="protein sequence ID" value="OWF49764.1"/>
    <property type="molecule type" value="Genomic_DNA"/>
</dbReference>
<keyword evidence="2" id="KW-0540">Nuclease</keyword>
<comment type="caution">
    <text evidence="2">The sequence shown here is derived from an EMBL/GenBank/DDBJ whole genome shotgun (WGS) entry which is preliminary data.</text>
</comment>
<feature type="domain" description="3'-5' exonuclease" evidence="1">
    <location>
        <begin position="31"/>
        <end position="220"/>
    </location>
</feature>
<dbReference type="GO" id="GO:0003676">
    <property type="term" value="F:nucleic acid binding"/>
    <property type="evidence" value="ECO:0007669"/>
    <property type="project" value="InterPro"/>
</dbReference>